<evidence type="ECO:0000256" key="1">
    <source>
        <dbReference type="SAM" id="Phobius"/>
    </source>
</evidence>
<dbReference type="KEGG" id="hac:Hac_1333"/>
<dbReference type="AlphaFoldDB" id="Q17WA4"/>
<feature type="transmembrane region" description="Helical" evidence="1">
    <location>
        <begin position="32"/>
        <end position="50"/>
    </location>
</feature>
<gene>
    <name evidence="2" type="primary">permease fragment 3</name>
    <name evidence="2" type="ordered locus">Hac_1333</name>
</gene>
<feature type="transmembrane region" description="Helical" evidence="1">
    <location>
        <begin position="59"/>
        <end position="75"/>
    </location>
</feature>
<dbReference type="EMBL" id="AM260522">
    <property type="protein sequence ID" value="CAK00072.1"/>
    <property type="molecule type" value="Genomic_DNA"/>
</dbReference>
<sequence>MLVGHLITPIFFMSHFQMWQAYFLNQGIKEQYLFMLYTAFQVISIPIHFLKASSYSQKIALSLLAVLLGVSPFLLTNIPYLFIEVCALMVAFFTCMSFGVSILQICF</sequence>
<keyword evidence="1" id="KW-0472">Membrane</keyword>
<proteinExistence type="predicted"/>
<keyword evidence="1" id="KW-0812">Transmembrane</keyword>
<evidence type="ECO:0000313" key="3">
    <source>
        <dbReference type="Proteomes" id="UP000000775"/>
    </source>
</evidence>
<name>Q17WA4_HELAH</name>
<dbReference type="HOGENOM" id="CLU_2206369_0_0_7"/>
<organism evidence="2 3">
    <name type="scientific">Helicobacter acinonychis (strain Sheeba)</name>
    <dbReference type="NCBI Taxonomy" id="382638"/>
    <lineage>
        <taxon>Bacteria</taxon>
        <taxon>Pseudomonadati</taxon>
        <taxon>Campylobacterota</taxon>
        <taxon>Epsilonproteobacteria</taxon>
        <taxon>Campylobacterales</taxon>
        <taxon>Helicobacteraceae</taxon>
        <taxon>Helicobacter</taxon>
    </lineage>
</organism>
<accession>Q17WA4</accession>
<dbReference type="Proteomes" id="UP000000775">
    <property type="component" value="Chromosome"/>
</dbReference>
<protein>
    <submittedName>
        <fullName evidence="2">Major facilitator superfamily permease 3</fullName>
    </submittedName>
</protein>
<dbReference type="PANTHER" id="PTHR23530">
    <property type="entry name" value="TRANSPORT PROTEIN-RELATED"/>
    <property type="match status" value="1"/>
</dbReference>
<dbReference type="PANTHER" id="PTHR23530:SF1">
    <property type="entry name" value="PERMEASE, MAJOR FACILITATOR SUPERFAMILY-RELATED"/>
    <property type="match status" value="1"/>
</dbReference>
<keyword evidence="3" id="KW-1185">Reference proteome</keyword>
<evidence type="ECO:0000313" key="2">
    <source>
        <dbReference type="EMBL" id="CAK00072.1"/>
    </source>
</evidence>
<reference evidence="2 3" key="1">
    <citation type="journal article" date="2006" name="PLoS Genet.">
        <title>Who ate whom? Adaptive Helicobacter genomic changes that accompanied a host jump from early humans to large felines.</title>
        <authorList>
            <person name="Eppinger M."/>
            <person name="Baar C."/>
            <person name="Linz B."/>
            <person name="Raddatz G."/>
            <person name="Lanz C."/>
            <person name="Keller H."/>
            <person name="Morelli G."/>
            <person name="Gressmann H."/>
            <person name="Achtman M."/>
            <person name="Schuster S.C."/>
        </authorList>
    </citation>
    <scope>NUCLEOTIDE SEQUENCE [LARGE SCALE GENOMIC DNA]</scope>
    <source>
        <strain evidence="2 3">Sheeba</strain>
    </source>
</reference>
<feature type="transmembrane region" description="Helical" evidence="1">
    <location>
        <begin position="81"/>
        <end position="103"/>
    </location>
</feature>
<keyword evidence="1" id="KW-1133">Transmembrane helix</keyword>
<dbReference type="InterPro" id="IPR053160">
    <property type="entry name" value="MFS_DHA3_Transporter"/>
</dbReference>